<evidence type="ECO:0000313" key="5">
    <source>
        <dbReference type="Proteomes" id="UP000317708"/>
    </source>
</evidence>
<dbReference type="EMBL" id="SFBI01000036">
    <property type="protein sequence ID" value="TRU41460.1"/>
    <property type="molecule type" value="Genomic_DNA"/>
</dbReference>
<organism evidence="4 5">
    <name type="scientific">Microcystis aeruginosa Ma_MB_S_20031200_S102</name>
    <dbReference type="NCBI Taxonomy" id="2486254"/>
    <lineage>
        <taxon>Bacteria</taxon>
        <taxon>Bacillati</taxon>
        <taxon>Cyanobacteriota</taxon>
        <taxon>Cyanophyceae</taxon>
        <taxon>Oscillatoriophycideae</taxon>
        <taxon>Chroococcales</taxon>
        <taxon>Microcystaceae</taxon>
        <taxon>Microcystis</taxon>
    </lineage>
</organism>
<sequence>MTKPVTQQLDLKAEVNVDSSIQFEQSLAKNWLEPKAILLTGATGFLGAYLLEELLQKTSADIYCLVRCSNIEEGKNRLQKNLEFYSLWQDDFNSRIVPIVGDLGKPLFGLSQLAFEGLAAIIDIIYHNGAWVNSARPYSTLKPVNVLGTQEVLRLASREQTKPVHFVSTLGVFLGDNQEEIGRITEMDSPNFVNLQGGYRQSKWVAEQLVMVAQKRGLPACIYRPSRIIGNSKTGINGNFQDFLCILLKGCIQLKKFPDLNTQIDIVPVDYVSRAIVGLSQQKNHAGQVFHLINSQLISWETFFNSLQLLGYSLEKVNYDNFYAELKYQLSQSPKNTLYSSLLLLLKLSKLFSPDKLEFDATRTLIELTELSISCPVIDEKLLSLYFSYFQKVGYFPPIIAVGWVEQ</sequence>
<dbReference type="NCBIfam" id="TIGR01746">
    <property type="entry name" value="Thioester-redct"/>
    <property type="match status" value="1"/>
</dbReference>
<evidence type="ECO:0000259" key="3">
    <source>
        <dbReference type="Pfam" id="PF07993"/>
    </source>
</evidence>
<evidence type="ECO:0000256" key="2">
    <source>
        <dbReference type="ARBA" id="ARBA00022553"/>
    </source>
</evidence>
<evidence type="ECO:0000256" key="1">
    <source>
        <dbReference type="ARBA" id="ARBA00022450"/>
    </source>
</evidence>
<feature type="domain" description="Thioester reductase (TE)" evidence="3">
    <location>
        <begin position="39"/>
        <end position="276"/>
    </location>
</feature>
<dbReference type="CDD" id="cd05235">
    <property type="entry name" value="SDR_e1"/>
    <property type="match status" value="1"/>
</dbReference>
<dbReference type="InterPro" id="IPR013120">
    <property type="entry name" value="FAR_NAD-bd"/>
</dbReference>
<gene>
    <name evidence="4" type="ORF">EWV92_03265</name>
</gene>
<dbReference type="AlphaFoldDB" id="A0A552F417"/>
<dbReference type="SUPFAM" id="SSF51735">
    <property type="entry name" value="NAD(P)-binding Rossmann-fold domains"/>
    <property type="match status" value="1"/>
</dbReference>
<comment type="caution">
    <text evidence="4">The sequence shown here is derived from an EMBL/GenBank/DDBJ whole genome shotgun (WGS) entry which is preliminary data.</text>
</comment>
<dbReference type="Pfam" id="PF07993">
    <property type="entry name" value="NAD_binding_4"/>
    <property type="match status" value="1"/>
</dbReference>
<accession>A0A552F417</accession>
<dbReference type="PANTHER" id="PTHR44845">
    <property type="entry name" value="CARRIER DOMAIN-CONTAINING PROTEIN"/>
    <property type="match status" value="1"/>
</dbReference>
<proteinExistence type="predicted"/>
<keyword evidence="2" id="KW-0597">Phosphoprotein</keyword>
<name>A0A552F417_MICAE</name>
<dbReference type="InterPro" id="IPR036291">
    <property type="entry name" value="NAD(P)-bd_dom_sf"/>
</dbReference>
<dbReference type="InterPro" id="IPR010080">
    <property type="entry name" value="Thioester_reductase-like_dom"/>
</dbReference>
<dbReference type="Gene3D" id="3.40.50.720">
    <property type="entry name" value="NAD(P)-binding Rossmann-like Domain"/>
    <property type="match status" value="1"/>
</dbReference>
<reference evidence="4 5" key="1">
    <citation type="submission" date="2019-01" db="EMBL/GenBank/DDBJ databases">
        <title>Coherence of Microcystis species and biogeography revealed through population genomics.</title>
        <authorList>
            <person name="Perez-Carrascal O.M."/>
            <person name="Terrat Y."/>
            <person name="Giani A."/>
            <person name="Fortin N."/>
            <person name="Tromas N."/>
            <person name="Shapiro B.J."/>
        </authorList>
    </citation>
    <scope>NUCLEOTIDE SEQUENCE [LARGE SCALE GENOMIC DNA]</scope>
    <source>
        <strain evidence="4">Ma_MB_S_20031200_S102</strain>
    </source>
</reference>
<protein>
    <submittedName>
        <fullName evidence="4">NAD-dependent epimerase/dehydratase family protein</fullName>
    </submittedName>
</protein>
<dbReference type="PANTHER" id="PTHR44845:SF6">
    <property type="entry name" value="BETA-ALANINE-ACTIVATING ENZYME"/>
    <property type="match status" value="1"/>
</dbReference>
<dbReference type="Proteomes" id="UP000317708">
    <property type="component" value="Unassembled WGS sequence"/>
</dbReference>
<evidence type="ECO:0000313" key="4">
    <source>
        <dbReference type="EMBL" id="TRU41460.1"/>
    </source>
</evidence>
<keyword evidence="1" id="KW-0596">Phosphopantetheine</keyword>